<evidence type="ECO:0000256" key="2">
    <source>
        <dbReference type="SAM" id="Phobius"/>
    </source>
</evidence>
<protein>
    <recommendedName>
        <fullName evidence="5">Integral membrane protein</fullName>
    </recommendedName>
</protein>
<accession>A0A9W8V8S3</accession>
<keyword evidence="2" id="KW-0472">Membrane</keyword>
<dbReference type="Proteomes" id="UP001152049">
    <property type="component" value="Unassembled WGS sequence"/>
</dbReference>
<organism evidence="3 4">
    <name type="scientific">Fusarium torreyae</name>
    <dbReference type="NCBI Taxonomy" id="1237075"/>
    <lineage>
        <taxon>Eukaryota</taxon>
        <taxon>Fungi</taxon>
        <taxon>Dikarya</taxon>
        <taxon>Ascomycota</taxon>
        <taxon>Pezizomycotina</taxon>
        <taxon>Sordariomycetes</taxon>
        <taxon>Hypocreomycetidae</taxon>
        <taxon>Hypocreales</taxon>
        <taxon>Nectriaceae</taxon>
        <taxon>Fusarium</taxon>
    </lineage>
</organism>
<dbReference type="PANTHER" id="PTHR33048">
    <property type="entry name" value="PTH11-LIKE INTEGRAL MEMBRANE PROTEIN (AFU_ORTHOLOGUE AFUA_5G11245)"/>
    <property type="match status" value="1"/>
</dbReference>
<proteinExistence type="predicted"/>
<keyword evidence="2" id="KW-1133">Transmembrane helix</keyword>
<dbReference type="OrthoDB" id="5417887at2759"/>
<name>A0A9W8V8S3_9HYPO</name>
<evidence type="ECO:0008006" key="5">
    <source>
        <dbReference type="Google" id="ProtNLM"/>
    </source>
</evidence>
<feature type="region of interest" description="Disordered" evidence="1">
    <location>
        <begin position="48"/>
        <end position="144"/>
    </location>
</feature>
<dbReference type="PANTHER" id="PTHR33048:SF42">
    <property type="entry name" value="INTEGRAL MEMBRANE PROTEIN"/>
    <property type="match status" value="1"/>
</dbReference>
<evidence type="ECO:0000256" key="1">
    <source>
        <dbReference type="SAM" id="MobiDB-lite"/>
    </source>
</evidence>
<sequence>MKSADFTYERADLTIWTLAEPAASIMAISIPVLRMLYTELRTTRKGYVREGTGKYASRSQTSRSKSSSAWHEPSSRYGRHEAVIVSTTDWQDSQEALQSHQNEGGVSQNARGITKTDQVSVRHEQASSEERRSIELENFGDPRV</sequence>
<dbReference type="EMBL" id="JAOQAZ010000031">
    <property type="protein sequence ID" value="KAJ4250135.1"/>
    <property type="molecule type" value="Genomic_DNA"/>
</dbReference>
<feature type="compositionally biased region" description="Low complexity" evidence="1">
    <location>
        <begin position="57"/>
        <end position="68"/>
    </location>
</feature>
<dbReference type="InterPro" id="IPR052337">
    <property type="entry name" value="SAT4-like"/>
</dbReference>
<evidence type="ECO:0000313" key="3">
    <source>
        <dbReference type="EMBL" id="KAJ4250135.1"/>
    </source>
</evidence>
<gene>
    <name evidence="3" type="ORF">NW762_011946</name>
</gene>
<reference evidence="3" key="1">
    <citation type="submission" date="2022-09" db="EMBL/GenBank/DDBJ databases">
        <title>Fusarium specimens isolated from Avocado Roots.</title>
        <authorList>
            <person name="Stajich J."/>
            <person name="Roper C."/>
            <person name="Heimlech-Rivalta G."/>
        </authorList>
    </citation>
    <scope>NUCLEOTIDE SEQUENCE</scope>
    <source>
        <strain evidence="3">CF00136</strain>
    </source>
</reference>
<feature type="compositionally biased region" description="Polar residues" evidence="1">
    <location>
        <begin position="85"/>
        <end position="119"/>
    </location>
</feature>
<keyword evidence="2" id="KW-0812">Transmembrane</keyword>
<feature type="compositionally biased region" description="Basic and acidic residues" evidence="1">
    <location>
        <begin position="120"/>
        <end position="144"/>
    </location>
</feature>
<feature type="transmembrane region" description="Helical" evidence="2">
    <location>
        <begin position="15"/>
        <end position="37"/>
    </location>
</feature>
<dbReference type="AlphaFoldDB" id="A0A9W8V8S3"/>
<keyword evidence="4" id="KW-1185">Reference proteome</keyword>
<evidence type="ECO:0000313" key="4">
    <source>
        <dbReference type="Proteomes" id="UP001152049"/>
    </source>
</evidence>
<comment type="caution">
    <text evidence="3">The sequence shown here is derived from an EMBL/GenBank/DDBJ whole genome shotgun (WGS) entry which is preliminary data.</text>
</comment>